<evidence type="ECO:0000256" key="9">
    <source>
        <dbReference type="ARBA" id="ARBA00023136"/>
    </source>
</evidence>
<evidence type="ECO:0000256" key="7">
    <source>
        <dbReference type="ARBA" id="ARBA00022692"/>
    </source>
</evidence>
<dbReference type="PANTHER" id="PTHR36122">
    <property type="entry name" value="NICOTINAMIDE RIBOSIDE TRANSPORTER PNUC"/>
    <property type="match status" value="1"/>
</dbReference>
<dbReference type="EMBL" id="QFPP01000153">
    <property type="protein sequence ID" value="PZQ74016.1"/>
    <property type="molecule type" value="Genomic_DNA"/>
</dbReference>
<evidence type="ECO:0000256" key="3">
    <source>
        <dbReference type="ARBA" id="ARBA00006669"/>
    </source>
</evidence>
<dbReference type="AlphaFoldDB" id="A0A2W5Q9E0"/>
<feature type="transmembrane region" description="Helical" evidence="10">
    <location>
        <begin position="12"/>
        <end position="34"/>
    </location>
</feature>
<evidence type="ECO:0000256" key="1">
    <source>
        <dbReference type="ARBA" id="ARBA00002672"/>
    </source>
</evidence>
<dbReference type="InterPro" id="IPR006419">
    <property type="entry name" value="NMN_transpt_PnuC"/>
</dbReference>
<sequence length="211" mass="22898">MLDLLAAPAFHIGGAPASWLELVAAVLALAMVACNMREVHWGWPLAMLSSLLYVGVFAAHRIYGDASLQVFFSVMAAWGWFQWLRGHRADGSSLHVARLSARGWLATAGAAALLWPALALFLRRFTDTDVPWSDGFVTGLSVVGQVLLARKFIENWGVWLAVNLVSVGLFVHKGLWLTVGLYAVFAALSVAGYLAWRRRLPTVAAPAARTA</sequence>
<dbReference type="Pfam" id="PF04973">
    <property type="entry name" value="NMN_transporter"/>
    <property type="match status" value="1"/>
</dbReference>
<evidence type="ECO:0000256" key="5">
    <source>
        <dbReference type="ARBA" id="ARBA00022448"/>
    </source>
</evidence>
<keyword evidence="9 10" id="KW-0472">Membrane</keyword>
<keyword evidence="7 10" id="KW-0812">Transmembrane</keyword>
<dbReference type="Proteomes" id="UP000249135">
    <property type="component" value="Unassembled WGS sequence"/>
</dbReference>
<feature type="transmembrane region" description="Helical" evidence="10">
    <location>
        <begin position="41"/>
        <end position="60"/>
    </location>
</feature>
<feature type="transmembrane region" description="Helical" evidence="10">
    <location>
        <begin position="179"/>
        <end position="196"/>
    </location>
</feature>
<reference evidence="11 12" key="1">
    <citation type="submission" date="2017-08" db="EMBL/GenBank/DDBJ databases">
        <title>Infants hospitalized years apart are colonized by the same room-sourced microbial strains.</title>
        <authorList>
            <person name="Brooks B."/>
            <person name="Olm M.R."/>
            <person name="Firek B.A."/>
            <person name="Baker R."/>
            <person name="Thomas B.C."/>
            <person name="Morowitz M.J."/>
            <person name="Banfield J.F."/>
        </authorList>
    </citation>
    <scope>NUCLEOTIDE SEQUENCE [LARGE SCALE GENOMIC DNA]</scope>
    <source>
        <strain evidence="11">S2_005_003_R2_41</strain>
    </source>
</reference>
<comment type="similarity">
    <text evidence="3">Belongs to the nicotinamide ribonucleoside (NR) uptake permease (TC 4.B.1) family.</text>
</comment>
<keyword evidence="5" id="KW-0813">Transport</keyword>
<evidence type="ECO:0000313" key="12">
    <source>
        <dbReference type="Proteomes" id="UP000249135"/>
    </source>
</evidence>
<evidence type="ECO:0000256" key="2">
    <source>
        <dbReference type="ARBA" id="ARBA00004651"/>
    </source>
</evidence>
<feature type="transmembrane region" description="Helical" evidence="10">
    <location>
        <begin position="66"/>
        <end position="84"/>
    </location>
</feature>
<dbReference type="GO" id="GO:0005886">
    <property type="term" value="C:plasma membrane"/>
    <property type="evidence" value="ECO:0007669"/>
    <property type="project" value="UniProtKB-SubCell"/>
</dbReference>
<feature type="transmembrane region" description="Helical" evidence="10">
    <location>
        <begin position="104"/>
        <end position="125"/>
    </location>
</feature>
<name>A0A2W5Q9E0_VARPD</name>
<evidence type="ECO:0000256" key="10">
    <source>
        <dbReference type="SAM" id="Phobius"/>
    </source>
</evidence>
<proteinExistence type="inferred from homology"/>
<evidence type="ECO:0000256" key="4">
    <source>
        <dbReference type="ARBA" id="ARBA00017522"/>
    </source>
</evidence>
<comment type="caution">
    <text evidence="11">The sequence shown here is derived from an EMBL/GenBank/DDBJ whole genome shotgun (WGS) entry which is preliminary data.</text>
</comment>
<evidence type="ECO:0000256" key="6">
    <source>
        <dbReference type="ARBA" id="ARBA00022475"/>
    </source>
</evidence>
<evidence type="ECO:0000313" key="11">
    <source>
        <dbReference type="EMBL" id="PZQ74016.1"/>
    </source>
</evidence>
<accession>A0A2W5Q9E0</accession>
<gene>
    <name evidence="11" type="ORF">DI563_13405</name>
</gene>
<dbReference type="GO" id="GO:0034257">
    <property type="term" value="F:nicotinamide riboside transmembrane transporter activity"/>
    <property type="evidence" value="ECO:0007669"/>
    <property type="project" value="InterPro"/>
</dbReference>
<keyword evidence="8 10" id="KW-1133">Transmembrane helix</keyword>
<protein>
    <recommendedName>
        <fullName evidence="4">Nicotinamide riboside transporter PnuC</fullName>
    </recommendedName>
</protein>
<comment type="function">
    <text evidence="1">Required for nicotinamide riboside transport across the inner membrane.</text>
</comment>
<keyword evidence="6" id="KW-1003">Cell membrane</keyword>
<dbReference type="NCBIfam" id="TIGR01528">
    <property type="entry name" value="NMN_trans_PnuC"/>
    <property type="match status" value="1"/>
</dbReference>
<organism evidence="11 12">
    <name type="scientific">Variovorax paradoxus</name>
    <dbReference type="NCBI Taxonomy" id="34073"/>
    <lineage>
        <taxon>Bacteria</taxon>
        <taxon>Pseudomonadati</taxon>
        <taxon>Pseudomonadota</taxon>
        <taxon>Betaproteobacteria</taxon>
        <taxon>Burkholderiales</taxon>
        <taxon>Comamonadaceae</taxon>
        <taxon>Variovorax</taxon>
    </lineage>
</organism>
<dbReference type="PANTHER" id="PTHR36122:SF2">
    <property type="entry name" value="NICOTINAMIDE RIBOSIDE TRANSPORTER PNUC"/>
    <property type="match status" value="1"/>
</dbReference>
<evidence type="ECO:0000256" key="8">
    <source>
        <dbReference type="ARBA" id="ARBA00022989"/>
    </source>
</evidence>
<comment type="subcellular location">
    <subcellularLocation>
        <location evidence="2">Cell membrane</location>
        <topology evidence="2">Multi-pass membrane protein</topology>
    </subcellularLocation>
</comment>